<dbReference type="PANTHER" id="PTHR16290:SF0">
    <property type="entry name" value="DECAPPING PROTEIN 1, ISOFORM A"/>
    <property type="match status" value="1"/>
</dbReference>
<dbReference type="SUPFAM" id="SSF50729">
    <property type="entry name" value="PH domain-like"/>
    <property type="match status" value="1"/>
</dbReference>
<keyword evidence="3" id="KW-0963">Cytoplasm</keyword>
<dbReference type="GO" id="GO:0006397">
    <property type="term" value="P:mRNA processing"/>
    <property type="evidence" value="ECO:0007669"/>
    <property type="project" value="UniProtKB-KW"/>
</dbReference>
<comment type="subcellular location">
    <subcellularLocation>
        <location evidence="1">Cytoplasm</location>
    </subcellularLocation>
</comment>
<dbReference type="Gene3D" id="2.30.29.30">
    <property type="entry name" value="Pleckstrin-homology domain (PH domain)/Phosphotyrosine-binding domain (PTB)"/>
    <property type="match status" value="1"/>
</dbReference>
<evidence type="ECO:0000313" key="7">
    <source>
        <dbReference type="Proteomes" id="UP000887229"/>
    </source>
</evidence>
<keyword evidence="7" id="KW-1185">Reference proteome</keyword>
<name>A0A9P7ZJV3_9HYPO</name>
<gene>
    <name evidence="6" type="ORF">F5Z01DRAFT_169158</name>
</gene>
<evidence type="ECO:0000256" key="1">
    <source>
        <dbReference type="ARBA" id="ARBA00004496"/>
    </source>
</evidence>
<evidence type="ECO:0000256" key="3">
    <source>
        <dbReference type="ARBA" id="ARBA00022490"/>
    </source>
</evidence>
<dbReference type="Pfam" id="PF06058">
    <property type="entry name" value="DCP1"/>
    <property type="match status" value="1"/>
</dbReference>
<dbReference type="EMBL" id="MU251259">
    <property type="protein sequence ID" value="KAG9252950.1"/>
    <property type="molecule type" value="Genomic_DNA"/>
</dbReference>
<comment type="caution">
    <text evidence="6">The sequence shown here is derived from an EMBL/GenBank/DDBJ whole genome shotgun (WGS) entry which is preliminary data.</text>
</comment>
<comment type="similarity">
    <text evidence="2">Belongs to the DCP1 family.</text>
</comment>
<keyword evidence="4" id="KW-0507">mRNA processing</keyword>
<evidence type="ECO:0000313" key="6">
    <source>
        <dbReference type="EMBL" id="KAG9252950.1"/>
    </source>
</evidence>
<feature type="compositionally biased region" description="Basic residues" evidence="5">
    <location>
        <begin position="1"/>
        <end position="14"/>
    </location>
</feature>
<dbReference type="GO" id="GO:0000932">
    <property type="term" value="C:P-body"/>
    <property type="evidence" value="ECO:0007669"/>
    <property type="project" value="TreeGrafter"/>
</dbReference>
<dbReference type="GO" id="GO:0008047">
    <property type="term" value="F:enzyme activator activity"/>
    <property type="evidence" value="ECO:0007669"/>
    <property type="project" value="InterPro"/>
</dbReference>
<dbReference type="InterPro" id="IPR011993">
    <property type="entry name" value="PH-like_dom_sf"/>
</dbReference>
<dbReference type="GO" id="GO:0031087">
    <property type="term" value="P:deadenylation-independent decapping of nuclear-transcribed mRNA"/>
    <property type="evidence" value="ECO:0007669"/>
    <property type="project" value="TreeGrafter"/>
</dbReference>
<dbReference type="AlphaFoldDB" id="A0A9P7ZJV3"/>
<accession>A0A9P7ZJV3</accession>
<reference evidence="6" key="1">
    <citation type="journal article" date="2021" name="IMA Fungus">
        <title>Genomic characterization of three marine fungi, including Emericellopsis atlantica sp. nov. with signatures of a generalist lifestyle and marine biomass degradation.</title>
        <authorList>
            <person name="Hagestad O.C."/>
            <person name="Hou L."/>
            <person name="Andersen J.H."/>
            <person name="Hansen E.H."/>
            <person name="Altermark B."/>
            <person name="Li C."/>
            <person name="Kuhnert E."/>
            <person name="Cox R.J."/>
            <person name="Crous P.W."/>
            <person name="Spatafora J.W."/>
            <person name="Lail K."/>
            <person name="Amirebrahimi M."/>
            <person name="Lipzen A."/>
            <person name="Pangilinan J."/>
            <person name="Andreopoulos W."/>
            <person name="Hayes R.D."/>
            <person name="Ng V."/>
            <person name="Grigoriev I.V."/>
            <person name="Jackson S.A."/>
            <person name="Sutton T.D.S."/>
            <person name="Dobson A.D.W."/>
            <person name="Rama T."/>
        </authorList>
    </citation>
    <scope>NUCLEOTIDE SEQUENCE</scope>
    <source>
        <strain evidence="6">TS7</strain>
    </source>
</reference>
<evidence type="ECO:0000256" key="4">
    <source>
        <dbReference type="ARBA" id="ARBA00022664"/>
    </source>
</evidence>
<feature type="region of interest" description="Disordered" evidence="5">
    <location>
        <begin position="1"/>
        <end position="31"/>
    </location>
</feature>
<organism evidence="6 7">
    <name type="scientific">Emericellopsis atlantica</name>
    <dbReference type="NCBI Taxonomy" id="2614577"/>
    <lineage>
        <taxon>Eukaryota</taxon>
        <taxon>Fungi</taxon>
        <taxon>Dikarya</taxon>
        <taxon>Ascomycota</taxon>
        <taxon>Pezizomycotina</taxon>
        <taxon>Sordariomycetes</taxon>
        <taxon>Hypocreomycetidae</taxon>
        <taxon>Hypocreales</taxon>
        <taxon>Bionectriaceae</taxon>
        <taxon>Emericellopsis</taxon>
    </lineage>
</organism>
<dbReference type="Proteomes" id="UP000887229">
    <property type="component" value="Unassembled WGS sequence"/>
</dbReference>
<sequence>MSKQQRKGRNHGHNRQPSGRAPLTSDYESDTFAGQNNLATEGSYAPPPPTRTNTELNLAVLRRYLPSINSINSIAANAVLYTFNEDGKWDKSGVEGTMFTCTQDPLPTDHLQRARACLFILNRRGLSNLVIDLGEVKDIEVSGELTILTVGEEWQGQGDKTLGVWLHNDESQTRSINQEAIRTIWEYVRANGPVGKGDVEAGAATQAIGGSGLSVHDLFKAQGAAQGVQ</sequence>
<dbReference type="RefSeq" id="XP_046116874.1">
    <property type="nucleotide sequence ID" value="XM_046257875.1"/>
</dbReference>
<dbReference type="PANTHER" id="PTHR16290">
    <property type="entry name" value="TRANSCRIPTION FACTOR SMIF DECAPPING ENZYME DCP1"/>
    <property type="match status" value="1"/>
</dbReference>
<evidence type="ECO:0000256" key="2">
    <source>
        <dbReference type="ARBA" id="ARBA00008778"/>
    </source>
</evidence>
<dbReference type="GeneID" id="70288778"/>
<evidence type="ECO:0000256" key="5">
    <source>
        <dbReference type="SAM" id="MobiDB-lite"/>
    </source>
</evidence>
<dbReference type="GO" id="GO:0000290">
    <property type="term" value="P:deadenylation-dependent decapping of nuclear-transcribed mRNA"/>
    <property type="evidence" value="ECO:0007669"/>
    <property type="project" value="InterPro"/>
</dbReference>
<proteinExistence type="inferred from homology"/>
<dbReference type="GO" id="GO:0003729">
    <property type="term" value="F:mRNA binding"/>
    <property type="evidence" value="ECO:0007669"/>
    <property type="project" value="TreeGrafter"/>
</dbReference>
<dbReference type="InterPro" id="IPR010334">
    <property type="entry name" value="Dcp1"/>
</dbReference>
<dbReference type="OrthoDB" id="255837at2759"/>
<protein>
    <submittedName>
        <fullName evidence="6">Uncharacterized protein</fullName>
    </submittedName>
</protein>